<evidence type="ECO:0000259" key="7">
    <source>
        <dbReference type="PROSITE" id="PS51469"/>
    </source>
</evidence>
<dbReference type="PANTHER" id="PTHR12911">
    <property type="entry name" value="SAD1/UNC-84-LIKE PROTEIN-RELATED"/>
    <property type="match status" value="1"/>
</dbReference>
<feature type="compositionally biased region" description="Acidic residues" evidence="5">
    <location>
        <begin position="90"/>
        <end position="102"/>
    </location>
</feature>
<accession>A0A0G2H8U7</accession>
<feature type="compositionally biased region" description="Polar residues" evidence="5">
    <location>
        <begin position="69"/>
        <end position="87"/>
    </location>
</feature>
<evidence type="ECO:0000256" key="5">
    <source>
        <dbReference type="SAM" id="MobiDB-lite"/>
    </source>
</evidence>
<dbReference type="InterPro" id="IPR045119">
    <property type="entry name" value="SUN1-5"/>
</dbReference>
<keyword evidence="9" id="KW-1185">Reference proteome</keyword>
<dbReference type="AlphaFoldDB" id="A0A0G2H8U7"/>
<organism evidence="8 9">
    <name type="scientific">Phaeomoniella chlamydospora</name>
    <name type="common">Phaeoacremonium chlamydosporum</name>
    <dbReference type="NCBI Taxonomy" id="158046"/>
    <lineage>
        <taxon>Eukaryota</taxon>
        <taxon>Fungi</taxon>
        <taxon>Dikarya</taxon>
        <taxon>Ascomycota</taxon>
        <taxon>Pezizomycotina</taxon>
        <taxon>Eurotiomycetes</taxon>
        <taxon>Chaetothyriomycetidae</taxon>
        <taxon>Phaeomoniellales</taxon>
        <taxon>Phaeomoniellaceae</taxon>
        <taxon>Phaeomoniella</taxon>
    </lineage>
</organism>
<gene>
    <name evidence="8" type="ORF">UCRPC4_g02102</name>
</gene>
<keyword evidence="3 6" id="KW-1133">Transmembrane helix</keyword>
<feature type="region of interest" description="Disordered" evidence="5">
    <location>
        <begin position="1"/>
        <end position="127"/>
    </location>
</feature>
<dbReference type="GO" id="GO:0043495">
    <property type="term" value="F:protein-membrane adaptor activity"/>
    <property type="evidence" value="ECO:0007669"/>
    <property type="project" value="TreeGrafter"/>
</dbReference>
<dbReference type="Gene3D" id="2.60.120.260">
    <property type="entry name" value="Galactose-binding domain-like"/>
    <property type="match status" value="1"/>
</dbReference>
<protein>
    <submittedName>
        <fullName evidence="8">Putative spindle pole body-associated protein sad1</fullName>
    </submittedName>
</protein>
<dbReference type="EMBL" id="LCWF01000050">
    <property type="protein sequence ID" value="KKY25045.1"/>
    <property type="molecule type" value="Genomic_DNA"/>
</dbReference>
<reference evidence="8 9" key="2">
    <citation type="submission" date="2015-05" db="EMBL/GenBank/DDBJ databases">
        <authorList>
            <person name="Morales-Cruz A."/>
            <person name="Amrine K.C."/>
            <person name="Cantu D."/>
        </authorList>
    </citation>
    <scope>NUCLEOTIDE SEQUENCE [LARGE SCALE GENOMIC DNA]</scope>
    <source>
        <strain evidence="8">UCRPC4</strain>
    </source>
</reference>
<evidence type="ECO:0000313" key="8">
    <source>
        <dbReference type="EMBL" id="KKY25045.1"/>
    </source>
</evidence>
<dbReference type="InterPro" id="IPR012919">
    <property type="entry name" value="SUN_dom"/>
</dbReference>
<dbReference type="Pfam" id="PF07738">
    <property type="entry name" value="Sad1_UNC"/>
    <property type="match status" value="1"/>
</dbReference>
<comment type="caution">
    <text evidence="8">The sequence shown here is derived from an EMBL/GenBank/DDBJ whole genome shotgun (WGS) entry which is preliminary data.</text>
</comment>
<reference evidence="8 9" key="1">
    <citation type="submission" date="2015-05" db="EMBL/GenBank/DDBJ databases">
        <title>Distinctive expansion of gene families associated with plant cell wall degradation and secondary metabolism in the genomes of grapevine trunk pathogens.</title>
        <authorList>
            <person name="Lawrence D.P."/>
            <person name="Travadon R."/>
            <person name="Rolshausen P.E."/>
            <person name="Baumgartner K."/>
        </authorList>
    </citation>
    <scope>NUCLEOTIDE SEQUENCE [LARGE SCALE GENOMIC DNA]</scope>
    <source>
        <strain evidence="8">UCRPC4</strain>
    </source>
</reference>
<evidence type="ECO:0000256" key="1">
    <source>
        <dbReference type="ARBA" id="ARBA00004370"/>
    </source>
</evidence>
<dbReference type="PANTHER" id="PTHR12911:SF8">
    <property type="entry name" value="KLAROID PROTEIN-RELATED"/>
    <property type="match status" value="1"/>
</dbReference>
<dbReference type="OrthoDB" id="342281at2759"/>
<comment type="subcellular location">
    <subcellularLocation>
        <location evidence="1">Membrane</location>
    </subcellularLocation>
</comment>
<feature type="domain" description="SUN" evidence="7">
    <location>
        <begin position="368"/>
        <end position="546"/>
    </location>
</feature>
<evidence type="ECO:0000256" key="6">
    <source>
        <dbReference type="SAM" id="Phobius"/>
    </source>
</evidence>
<evidence type="ECO:0000256" key="3">
    <source>
        <dbReference type="ARBA" id="ARBA00022989"/>
    </source>
</evidence>
<feature type="compositionally biased region" description="Basic and acidic residues" evidence="5">
    <location>
        <begin position="25"/>
        <end position="36"/>
    </location>
</feature>
<feature type="transmembrane region" description="Helical" evidence="6">
    <location>
        <begin position="221"/>
        <end position="247"/>
    </location>
</feature>
<dbReference type="GO" id="GO:0034993">
    <property type="term" value="C:meiotic nuclear membrane microtubule tethering complex"/>
    <property type="evidence" value="ECO:0007669"/>
    <property type="project" value="TreeGrafter"/>
</dbReference>
<dbReference type="PROSITE" id="PS51469">
    <property type="entry name" value="SUN"/>
    <property type="match status" value="1"/>
</dbReference>
<name>A0A0G2H8U7_PHACM</name>
<dbReference type="Proteomes" id="UP000053317">
    <property type="component" value="Unassembled WGS sequence"/>
</dbReference>
<evidence type="ECO:0000256" key="2">
    <source>
        <dbReference type="ARBA" id="ARBA00022692"/>
    </source>
</evidence>
<evidence type="ECO:0000256" key="4">
    <source>
        <dbReference type="ARBA" id="ARBA00023136"/>
    </source>
</evidence>
<sequence>MAQTLDEEINQAEANLRAHVAETTAYRRDPVEERRERARRRSASRDSREPSVVSETSEISRHTRRSTNESDSGQQNRKTTAFETPSQLEPIDEDLSEEESELISETSGSDSDDADASPTPSLPDWTYIREGRHHSTGIFATMRNVLTPQRNRVVPNAHVNQRPRQPAANLGRELANHISNVILALFRWIHSISILLRQNFRCAVDSIYAQRYRLWYGSAYVAGRLFGLLCKLAIAAVFALLFLFIYANAGDAMSYLRNRTPSIGGLGSALHLTRGLPPVINLSEVAIPREVKVSMDSFYARLLTVESQSSDTMAKIGRLIQQQKAQTEKGSEFENKLDELMSQVSSMQLPKQLSSAPSQINYFSPGNGAIIDPFLTSPTKAKQFTIAQKVVLSVLGRYSRYQSLPPFAVLQSWEEQGDCWCAATGPDLFAQLVVLLGYTITPEEIVVEHPFSSALTTPGNTPKDMELWARDHLKSDTDEVKLGPGWTRIATFRYEAPTKPYLRNHIQTFKIPPLMRPTNRLAVRVLSNYGGDDTCLYRIKVHGRPVEAHQIIEQPDDAVKVDDGIA</sequence>
<keyword evidence="4 6" id="KW-0472">Membrane</keyword>
<evidence type="ECO:0000313" key="9">
    <source>
        <dbReference type="Proteomes" id="UP000053317"/>
    </source>
</evidence>
<feature type="compositionally biased region" description="Acidic residues" evidence="5">
    <location>
        <begin position="1"/>
        <end position="10"/>
    </location>
</feature>
<proteinExistence type="predicted"/>
<keyword evidence="2 6" id="KW-0812">Transmembrane</keyword>